<dbReference type="OrthoDB" id="4088010at2"/>
<accession>A0A0F6YLX1</accession>
<feature type="domain" description="JAB" evidence="7">
    <location>
        <begin position="627"/>
        <end position="731"/>
    </location>
</feature>
<reference evidence="8 9" key="1">
    <citation type="submission" date="2015-03" db="EMBL/GenBank/DDBJ databases">
        <title>Genome assembly of Sandaracinus amylolyticus DSM 53668.</title>
        <authorList>
            <person name="Sharma G."/>
            <person name="Subramanian S."/>
        </authorList>
    </citation>
    <scope>NUCLEOTIDE SEQUENCE [LARGE SCALE GENOMIC DNA]</scope>
    <source>
        <strain evidence="8 9">DSM 53668</strain>
    </source>
</reference>
<dbReference type="SUPFAM" id="SSF54495">
    <property type="entry name" value="UBC-like"/>
    <property type="match status" value="1"/>
</dbReference>
<keyword evidence="8" id="KW-0808">Transferase</keyword>
<dbReference type="Gene3D" id="3.40.140.10">
    <property type="entry name" value="Cytidine Deaminase, domain 2"/>
    <property type="match status" value="1"/>
</dbReference>
<dbReference type="PANTHER" id="PTHR43267:SF1">
    <property type="entry name" value="TRNA THREONYLCARBAMOYLADENOSINE DEHYDRATASE"/>
    <property type="match status" value="1"/>
</dbReference>
<evidence type="ECO:0000256" key="5">
    <source>
        <dbReference type="ARBA" id="ARBA00023049"/>
    </source>
</evidence>
<dbReference type="CDD" id="cd01483">
    <property type="entry name" value="E1_enzyme_family"/>
    <property type="match status" value="1"/>
</dbReference>
<dbReference type="Pfam" id="PF14464">
    <property type="entry name" value="Prok-JAB"/>
    <property type="match status" value="1"/>
</dbReference>
<evidence type="ECO:0000256" key="1">
    <source>
        <dbReference type="ARBA" id="ARBA00022670"/>
    </source>
</evidence>
<dbReference type="SUPFAM" id="SSF102712">
    <property type="entry name" value="JAB1/MPN domain"/>
    <property type="match status" value="1"/>
</dbReference>
<dbReference type="RefSeq" id="WP_053237011.1">
    <property type="nucleotide sequence ID" value="NZ_CP011125.1"/>
</dbReference>
<dbReference type="InterPro" id="IPR045886">
    <property type="entry name" value="ThiF/MoeB/HesA"/>
</dbReference>
<dbReference type="KEGG" id="samy:DB32_007162"/>
<dbReference type="Pfam" id="PF14457">
    <property type="entry name" value="Prok-E2_A"/>
    <property type="match status" value="1"/>
</dbReference>
<dbReference type="InterPro" id="IPR000594">
    <property type="entry name" value="ThiF_NAD_FAD-bd"/>
</dbReference>
<dbReference type="SUPFAM" id="SSF69572">
    <property type="entry name" value="Activating enzymes of the ubiquitin-like proteins"/>
    <property type="match status" value="1"/>
</dbReference>
<feature type="domain" description="THIF-type NAD/FAD binding fold" evidence="6">
    <location>
        <begin position="345"/>
        <end position="465"/>
    </location>
</feature>
<protein>
    <submittedName>
        <fullName evidence="8">Sulfur carrier protein adenylyltransferase ThiF</fullName>
    </submittedName>
</protein>
<dbReference type="AlphaFoldDB" id="A0A0F6YLX1"/>
<dbReference type="EMBL" id="CP011125">
    <property type="protein sequence ID" value="AKF10013.1"/>
    <property type="molecule type" value="Genomic_DNA"/>
</dbReference>
<evidence type="ECO:0000313" key="8">
    <source>
        <dbReference type="EMBL" id="AKF10013.1"/>
    </source>
</evidence>
<organism evidence="8 9">
    <name type="scientific">Sandaracinus amylolyticus</name>
    <dbReference type="NCBI Taxonomy" id="927083"/>
    <lineage>
        <taxon>Bacteria</taxon>
        <taxon>Pseudomonadati</taxon>
        <taxon>Myxococcota</taxon>
        <taxon>Polyangia</taxon>
        <taxon>Polyangiales</taxon>
        <taxon>Sandaracinaceae</taxon>
        <taxon>Sandaracinus</taxon>
    </lineage>
</organism>
<evidence type="ECO:0000256" key="3">
    <source>
        <dbReference type="ARBA" id="ARBA00022801"/>
    </source>
</evidence>
<dbReference type="Pfam" id="PF00899">
    <property type="entry name" value="ThiF"/>
    <property type="match status" value="1"/>
</dbReference>
<dbReference type="InterPro" id="IPR016135">
    <property type="entry name" value="UBQ-conjugating_enzyme/RWD"/>
</dbReference>
<dbReference type="InterPro" id="IPR028090">
    <property type="entry name" value="JAB_dom_prok"/>
</dbReference>
<gene>
    <name evidence="8" type="ORF">DB32_007162</name>
</gene>
<dbReference type="GO" id="GO:0016779">
    <property type="term" value="F:nucleotidyltransferase activity"/>
    <property type="evidence" value="ECO:0007669"/>
    <property type="project" value="UniProtKB-KW"/>
</dbReference>
<dbReference type="Gene3D" id="3.40.50.720">
    <property type="entry name" value="NAD(P)-binding Rossmann-like Domain"/>
    <property type="match status" value="1"/>
</dbReference>
<keyword evidence="4" id="KW-0862">Zinc</keyword>
<evidence type="ECO:0000259" key="6">
    <source>
        <dbReference type="Pfam" id="PF00899"/>
    </source>
</evidence>
<evidence type="ECO:0000259" key="7">
    <source>
        <dbReference type="Pfam" id="PF14464"/>
    </source>
</evidence>
<evidence type="ECO:0000313" key="9">
    <source>
        <dbReference type="Proteomes" id="UP000034883"/>
    </source>
</evidence>
<dbReference type="InterPro" id="IPR032865">
    <property type="entry name" value="Prok-E2_A"/>
</dbReference>
<keyword evidence="3" id="KW-0378">Hydrolase</keyword>
<dbReference type="PANTHER" id="PTHR43267">
    <property type="entry name" value="TRNA THREONYLCARBAMOYLADENOSINE DEHYDRATASE"/>
    <property type="match status" value="1"/>
</dbReference>
<proteinExistence type="predicted"/>
<dbReference type="GO" id="GO:0008641">
    <property type="term" value="F:ubiquitin-like modifier activating enzyme activity"/>
    <property type="evidence" value="ECO:0007669"/>
    <property type="project" value="InterPro"/>
</dbReference>
<name>A0A0F6YLX1_9BACT</name>
<dbReference type="GO" id="GO:0061503">
    <property type="term" value="F:tRNA threonylcarbamoyladenosine dehydratase"/>
    <property type="evidence" value="ECO:0007669"/>
    <property type="project" value="TreeGrafter"/>
</dbReference>
<dbReference type="GO" id="GO:0008237">
    <property type="term" value="F:metallopeptidase activity"/>
    <property type="evidence" value="ECO:0007669"/>
    <property type="project" value="UniProtKB-KW"/>
</dbReference>
<dbReference type="GO" id="GO:0006508">
    <property type="term" value="P:proteolysis"/>
    <property type="evidence" value="ECO:0007669"/>
    <property type="project" value="UniProtKB-KW"/>
</dbReference>
<keyword evidence="2" id="KW-0479">Metal-binding</keyword>
<dbReference type="Proteomes" id="UP000034883">
    <property type="component" value="Chromosome"/>
</dbReference>
<evidence type="ECO:0000256" key="2">
    <source>
        <dbReference type="ARBA" id="ARBA00022723"/>
    </source>
</evidence>
<keyword evidence="9" id="KW-1185">Reference proteome</keyword>
<dbReference type="GO" id="GO:0046872">
    <property type="term" value="F:metal ion binding"/>
    <property type="evidence" value="ECO:0007669"/>
    <property type="project" value="UniProtKB-KW"/>
</dbReference>
<keyword evidence="8" id="KW-0548">Nucleotidyltransferase</keyword>
<dbReference type="Gene3D" id="3.10.110.10">
    <property type="entry name" value="Ubiquitin Conjugating Enzyme"/>
    <property type="match status" value="1"/>
</dbReference>
<keyword evidence="5" id="KW-0482">Metalloprotease</keyword>
<evidence type="ECO:0000256" key="4">
    <source>
        <dbReference type="ARBA" id="ARBA00022833"/>
    </source>
</evidence>
<sequence length="751" mass="81367">MGLQPHDEALQQLRDIEDASNGRFRVRRSWVPDPRTLCVDLAVWCGGFERRAGGLPIRNRERFTISIPDDFPFVPPSVCAAHDRFAGFGHVQWKRSLCLYQSTESEWSPRDGMFGFLTRLVDWLSHGARGEFEPEGAPLHPPVAYQRSGITVIPRIDTPAPNGAPWIGLAQVNVVHEARVDLVGWCSLEETPASGLQAGAAILLDTSMPYEYPAKVSDLFGLLEARGVTARFRPLFTAATRNAYGTPLYVIVGTPMRGVSGARQLEQHVAAWRVDAAFADKLRALLEVAALDDPAFREIEDALLQSVASWAAEAKIEWATVREARPAVTRRRDEHAPMNYFAGKAVAVWGCGALGGHIAELLARAGVRRLVLRDRSTVAPGVLVRQPFEDLDIGRHKAELVAARVARIDPSIVVEPHRAELLVDPLDCDDWTDGTDVVVDASASLAVLEKVELRRAASVRRVPLVNLVVDGGAERALLTIARAEHTGAAGDVARRAKLAACARRELRDFADAFWPVVRAPVFQPEPGCSASTFRGSAADLVGLAATGLNLAAVSLSDPAPDATACAHFIAQPHVRSPPGCVRHACVVWPADVICDDAVSGYQIRIAAGAWRELAGWTVRSARVHGPSIETGGILFGERNDACRVIWVDEILGPPPDSRARADVFECGVEGVLAACAEKRARTRRSVEYIGMWHTHPDAKPIPSATDREGMARLTSLAGTRTQKALLVILGTSAGRPASHGAYLFSRADFVP</sequence>
<dbReference type="InterPro" id="IPR035985">
    <property type="entry name" value="Ubiquitin-activating_enz"/>
</dbReference>
<dbReference type="GO" id="GO:0061504">
    <property type="term" value="P:cyclic threonylcarbamoyladenosine biosynthetic process"/>
    <property type="evidence" value="ECO:0007669"/>
    <property type="project" value="TreeGrafter"/>
</dbReference>
<dbReference type="STRING" id="927083.DB32_007162"/>
<keyword evidence="1" id="KW-0645">Protease</keyword>